<protein>
    <submittedName>
        <fullName evidence="1">Uncharacterized protein</fullName>
    </submittedName>
</protein>
<organism evidence="1 2">
    <name type="scientific">Megamonas hypermegale</name>
    <dbReference type="NCBI Taxonomy" id="158847"/>
    <lineage>
        <taxon>Bacteria</taxon>
        <taxon>Bacillati</taxon>
        <taxon>Bacillota</taxon>
        <taxon>Negativicutes</taxon>
        <taxon>Selenomonadales</taxon>
        <taxon>Selenomonadaceae</taxon>
        <taxon>Megamonas</taxon>
    </lineage>
</organism>
<proteinExistence type="predicted"/>
<dbReference type="AlphaFoldDB" id="A0A921HN97"/>
<dbReference type="EMBL" id="DYVR01000001">
    <property type="protein sequence ID" value="HJF84041.1"/>
    <property type="molecule type" value="Genomic_DNA"/>
</dbReference>
<gene>
    <name evidence="1" type="ORF">K8V65_00025</name>
</gene>
<comment type="caution">
    <text evidence="1">The sequence shown here is derived from an EMBL/GenBank/DDBJ whole genome shotgun (WGS) entry which is preliminary data.</text>
</comment>
<accession>A0A921HN97</accession>
<sequence length="128" mass="15300">YKLGMGKPMGLGSVKIIANLYLRDEKYYKKLFDKDDKFKGYNLEKDKQRYVEAFSQYMYNNLLEHSEKSLELYQKRMRDLKLIMGIENINDVKWSNKVSYMDIENDDDKEILKKKIPLPTIDKVVENT</sequence>
<reference evidence="1" key="1">
    <citation type="journal article" date="2021" name="PeerJ">
        <title>Extensive microbial diversity within the chicken gut microbiome revealed by metagenomics and culture.</title>
        <authorList>
            <person name="Gilroy R."/>
            <person name="Ravi A."/>
            <person name="Getino M."/>
            <person name="Pursley I."/>
            <person name="Horton D.L."/>
            <person name="Alikhan N.F."/>
            <person name="Baker D."/>
            <person name="Gharbi K."/>
            <person name="Hall N."/>
            <person name="Watson M."/>
            <person name="Adriaenssens E.M."/>
            <person name="Foster-Nyarko E."/>
            <person name="Jarju S."/>
            <person name="Secka A."/>
            <person name="Antonio M."/>
            <person name="Oren A."/>
            <person name="Chaudhuri R.R."/>
            <person name="La Ragione R."/>
            <person name="Hildebrand F."/>
            <person name="Pallen M.J."/>
        </authorList>
    </citation>
    <scope>NUCLEOTIDE SEQUENCE</scope>
    <source>
        <strain evidence="1">7318</strain>
    </source>
</reference>
<name>A0A921HN97_9FIRM</name>
<reference evidence="1" key="2">
    <citation type="submission" date="2021-09" db="EMBL/GenBank/DDBJ databases">
        <authorList>
            <person name="Gilroy R."/>
        </authorList>
    </citation>
    <scope>NUCLEOTIDE SEQUENCE</scope>
    <source>
        <strain evidence="1">7318</strain>
    </source>
</reference>
<evidence type="ECO:0000313" key="1">
    <source>
        <dbReference type="EMBL" id="HJF84041.1"/>
    </source>
</evidence>
<feature type="non-terminal residue" evidence="1">
    <location>
        <position position="1"/>
    </location>
</feature>
<dbReference type="Proteomes" id="UP000780768">
    <property type="component" value="Unassembled WGS sequence"/>
</dbReference>
<evidence type="ECO:0000313" key="2">
    <source>
        <dbReference type="Proteomes" id="UP000780768"/>
    </source>
</evidence>